<dbReference type="SMART" id="SM00494">
    <property type="entry name" value="ChtBD2"/>
    <property type="match status" value="1"/>
</dbReference>
<dbReference type="InterPro" id="IPR029070">
    <property type="entry name" value="Chitinase_insertion_sf"/>
</dbReference>
<dbReference type="Gene3D" id="3.10.50.10">
    <property type="match status" value="1"/>
</dbReference>
<evidence type="ECO:0000313" key="8">
    <source>
        <dbReference type="EMBL" id="CAH1794863.1"/>
    </source>
</evidence>
<dbReference type="FunFam" id="3.20.20.80:FF:000007">
    <property type="entry name" value="Acidic mammalian chitinase"/>
    <property type="match status" value="1"/>
</dbReference>
<dbReference type="Proteomes" id="UP000749559">
    <property type="component" value="Unassembled WGS sequence"/>
</dbReference>
<comment type="similarity">
    <text evidence="1">Belongs to the glycosyl hydrolase 18 family. Chitinase class II subfamily.</text>
</comment>
<organism evidence="8 9">
    <name type="scientific">Owenia fusiformis</name>
    <name type="common">Polychaete worm</name>
    <dbReference type="NCBI Taxonomy" id="6347"/>
    <lineage>
        <taxon>Eukaryota</taxon>
        <taxon>Metazoa</taxon>
        <taxon>Spiralia</taxon>
        <taxon>Lophotrochozoa</taxon>
        <taxon>Annelida</taxon>
        <taxon>Polychaeta</taxon>
        <taxon>Sedentaria</taxon>
        <taxon>Canalipalpata</taxon>
        <taxon>Sabellida</taxon>
        <taxon>Oweniida</taxon>
        <taxon>Oweniidae</taxon>
        <taxon>Owenia</taxon>
    </lineage>
</organism>
<evidence type="ECO:0000256" key="6">
    <source>
        <dbReference type="ARBA" id="ARBA00023295"/>
    </source>
</evidence>
<dbReference type="EMBL" id="CAIIXF020000009">
    <property type="protein sequence ID" value="CAH1794863.1"/>
    <property type="molecule type" value="Genomic_DNA"/>
</dbReference>
<dbReference type="GO" id="GO:0005576">
    <property type="term" value="C:extracellular region"/>
    <property type="evidence" value="ECO:0007669"/>
    <property type="project" value="InterPro"/>
</dbReference>
<keyword evidence="6" id="KW-0326">Glycosidase</keyword>
<feature type="compositionally biased region" description="Low complexity" evidence="7">
    <location>
        <begin position="496"/>
        <end position="537"/>
    </location>
</feature>
<gene>
    <name evidence="8" type="ORF">OFUS_LOCUS19490</name>
</gene>
<dbReference type="GO" id="GO:0005975">
    <property type="term" value="P:carbohydrate metabolic process"/>
    <property type="evidence" value="ECO:0007669"/>
    <property type="project" value="InterPro"/>
</dbReference>
<keyword evidence="3" id="KW-0732">Signal</keyword>
<dbReference type="Gene3D" id="2.170.140.10">
    <property type="entry name" value="Chitin binding domain"/>
    <property type="match status" value="1"/>
</dbReference>
<dbReference type="PROSITE" id="PS50940">
    <property type="entry name" value="CHIT_BIND_II"/>
    <property type="match status" value="1"/>
</dbReference>
<name>A0A8J1XZX9_OWEFU</name>
<keyword evidence="9" id="KW-1185">Reference proteome</keyword>
<dbReference type="PANTHER" id="PTHR11177:SF317">
    <property type="entry name" value="CHITINASE 12-RELATED"/>
    <property type="match status" value="1"/>
</dbReference>
<dbReference type="InterPro" id="IPR050314">
    <property type="entry name" value="Glycosyl_Hydrlase_18"/>
</dbReference>
<dbReference type="PROSITE" id="PS51910">
    <property type="entry name" value="GH18_2"/>
    <property type="match status" value="1"/>
</dbReference>
<dbReference type="Pfam" id="PF01607">
    <property type="entry name" value="CBM_14"/>
    <property type="match status" value="1"/>
</dbReference>
<evidence type="ECO:0000313" key="9">
    <source>
        <dbReference type="Proteomes" id="UP000749559"/>
    </source>
</evidence>
<dbReference type="InterPro" id="IPR001579">
    <property type="entry name" value="Glyco_hydro_18_chit_AS"/>
</dbReference>
<dbReference type="AlphaFoldDB" id="A0A8J1XZX9"/>
<dbReference type="PANTHER" id="PTHR11177">
    <property type="entry name" value="CHITINASE"/>
    <property type="match status" value="1"/>
</dbReference>
<feature type="region of interest" description="Disordered" evidence="7">
    <location>
        <begin position="470"/>
        <end position="554"/>
    </location>
</feature>
<dbReference type="GO" id="GO:0008061">
    <property type="term" value="F:chitin binding"/>
    <property type="evidence" value="ECO:0007669"/>
    <property type="project" value="UniProtKB-KW"/>
</dbReference>
<protein>
    <submittedName>
        <fullName evidence="8">Uncharacterized protein</fullName>
    </submittedName>
</protein>
<dbReference type="Pfam" id="PF00704">
    <property type="entry name" value="Glyco_hydro_18"/>
    <property type="match status" value="1"/>
</dbReference>
<dbReference type="SUPFAM" id="SSF54556">
    <property type="entry name" value="Chitinase insertion domain"/>
    <property type="match status" value="1"/>
</dbReference>
<evidence type="ECO:0000256" key="4">
    <source>
        <dbReference type="ARBA" id="ARBA00022801"/>
    </source>
</evidence>
<evidence type="ECO:0000256" key="5">
    <source>
        <dbReference type="ARBA" id="ARBA00023157"/>
    </source>
</evidence>
<feature type="non-terminal residue" evidence="8">
    <location>
        <position position="597"/>
    </location>
</feature>
<dbReference type="SUPFAM" id="SSF57625">
    <property type="entry name" value="Invertebrate chitin-binding proteins"/>
    <property type="match status" value="1"/>
</dbReference>
<dbReference type="InterPro" id="IPR017853">
    <property type="entry name" value="GH"/>
</dbReference>
<dbReference type="OrthoDB" id="6369165at2759"/>
<dbReference type="Gene3D" id="3.20.20.80">
    <property type="entry name" value="Glycosidases"/>
    <property type="match status" value="1"/>
</dbReference>
<accession>A0A8J1XZX9</accession>
<dbReference type="InterPro" id="IPR001223">
    <property type="entry name" value="Glyco_hydro18_cat"/>
</dbReference>
<dbReference type="GO" id="GO:0004568">
    <property type="term" value="F:chitinase activity"/>
    <property type="evidence" value="ECO:0007669"/>
    <property type="project" value="TreeGrafter"/>
</dbReference>
<evidence type="ECO:0000256" key="1">
    <source>
        <dbReference type="ARBA" id="ARBA00009121"/>
    </source>
</evidence>
<keyword evidence="5" id="KW-1015">Disulfide bond</keyword>
<dbReference type="InterPro" id="IPR036508">
    <property type="entry name" value="Chitin-bd_dom_sf"/>
</dbReference>
<proteinExistence type="inferred from homology"/>
<evidence type="ECO:0000256" key="2">
    <source>
        <dbReference type="ARBA" id="ARBA00022669"/>
    </source>
</evidence>
<keyword evidence="4" id="KW-0378">Hydrolase</keyword>
<dbReference type="SMART" id="SM00636">
    <property type="entry name" value="Glyco_18"/>
    <property type="match status" value="1"/>
</dbReference>
<dbReference type="InterPro" id="IPR002557">
    <property type="entry name" value="Chitin-bd_dom"/>
</dbReference>
<dbReference type="GO" id="GO:0006032">
    <property type="term" value="P:chitin catabolic process"/>
    <property type="evidence" value="ECO:0007669"/>
    <property type="project" value="TreeGrafter"/>
</dbReference>
<comment type="caution">
    <text evidence="8">The sequence shown here is derived from an EMBL/GenBank/DDBJ whole genome shotgun (WGS) entry which is preliminary data.</text>
</comment>
<sequence>EHHASLHCTFLEGDCMKPEKPPYLISCIFSAKSCSTLFLPKCKYIIFYSVVLIVWQTVEGCPVRGFPSLVDGSITEDNGGQANGEIKPEEEQVTMGSKYRKVCYYTNWSQYRPDQGKFTPENIDPQLCTHIIYAFAKIENGQLAPFEWNDESTAYSKGNYEKVNDLKKKNTQLRTLLAVGGWNMGVQPFTQMVASRQSRQHFVTTSIAFLSKHNFDGLDLDWEYPGSRGSPREDKQRFTALCKELREGFEDSAQQTGTPRLLLTVATAGGKDKIDRGYEIRQLSRYVDFINIMSYDLHGSWDPKTGINSPLYRDTSEVGSDATLNTDWIIQYYISQGMSPAKITMGVPTYGRTFTLSNPLNSGIGAPASGPGQAGRFTRENGFLSYYEICEKRKDAKWKESLDKEQKSCYSSFGDQWVGFDDETSLQMKMDYIKQHNLGGVMIWSLDCDDFAGQFQTRGSYPLLRQINRGLDGGTDVSSTPSLPSTSRGSRATVPTTSVGTRTAASSTSTSRTTRQHSAAPTSSERSSTRAKATTTTGGLPEMPACARDGDKFPDPTSPQHYYECIHTGTPHQTMLRRQCPDGLVFDPDTKICNWPK</sequence>
<dbReference type="InterPro" id="IPR011583">
    <property type="entry name" value="Chitinase_II/V-like_cat"/>
</dbReference>
<reference evidence="8" key="1">
    <citation type="submission" date="2022-03" db="EMBL/GenBank/DDBJ databases">
        <authorList>
            <person name="Martin C."/>
        </authorList>
    </citation>
    <scope>NUCLEOTIDE SEQUENCE</scope>
</reference>
<evidence type="ECO:0000256" key="3">
    <source>
        <dbReference type="ARBA" id="ARBA00022729"/>
    </source>
</evidence>
<dbReference type="SUPFAM" id="SSF51445">
    <property type="entry name" value="(Trans)glycosidases"/>
    <property type="match status" value="1"/>
</dbReference>
<dbReference type="FunFam" id="3.10.50.10:FF:000004">
    <property type="entry name" value="Chitinase 5"/>
    <property type="match status" value="1"/>
</dbReference>
<evidence type="ECO:0000256" key="7">
    <source>
        <dbReference type="SAM" id="MobiDB-lite"/>
    </source>
</evidence>
<feature type="compositionally biased region" description="Polar residues" evidence="7">
    <location>
        <begin position="476"/>
        <end position="495"/>
    </location>
</feature>
<keyword evidence="2" id="KW-0147">Chitin-binding</keyword>
<dbReference type="PROSITE" id="PS01095">
    <property type="entry name" value="GH18_1"/>
    <property type="match status" value="1"/>
</dbReference>
<dbReference type="CDD" id="cd02872">
    <property type="entry name" value="GH18_chitolectin_chitotriosidase"/>
    <property type="match status" value="1"/>
</dbReference>